<organism evidence="8 9">
    <name type="scientific">Eisenbergiella tayi</name>
    <dbReference type="NCBI Taxonomy" id="1432052"/>
    <lineage>
        <taxon>Bacteria</taxon>
        <taxon>Bacillati</taxon>
        <taxon>Bacillota</taxon>
        <taxon>Clostridia</taxon>
        <taxon>Lachnospirales</taxon>
        <taxon>Lachnospiraceae</taxon>
        <taxon>Eisenbergiella</taxon>
    </lineage>
</organism>
<feature type="transmembrane region" description="Helical" evidence="6">
    <location>
        <begin position="349"/>
        <end position="369"/>
    </location>
</feature>
<comment type="subcellular location">
    <subcellularLocation>
        <location evidence="1">Membrane</location>
        <topology evidence="1">Multi-pass membrane protein</topology>
    </subcellularLocation>
</comment>
<feature type="transmembrane region" description="Helical" evidence="6">
    <location>
        <begin position="158"/>
        <end position="180"/>
    </location>
</feature>
<sequence length="370" mass="40854">MEKIRRIIKKDPVLMISGLLAVISAFFIPPDAAYLSYIDFRVLALLYCLMCVMNGFQEIGLFQKLAVFILSRTKNTRQLTAVLVFLCFFLSMFITNDVSLITFVPFTVLILTIIGQTKLMIYVIVLQTIAANLGSMLTPVGNPQNLYLYSLSGMDISLFLKTMLPYTLLSGLMLLLALFLKPGEEVSLQAVFTETKAMARRPLAAYTLLFLLCLGCVLRLIPWQAVLLILLAVLFFFNRRLLLKADFGLLFTFVFFFLFIGNMGRIPAIVGFLRSVLSGHELLLSIAASQVISNVPAAILLSGFTGNYLPLLVGVNIGGLGTLIASLASLISYKQYAGTAGCHKGRYMLYFTVMNLIFLAALAILTALLL</sequence>
<dbReference type="PANTHER" id="PTHR43568">
    <property type="entry name" value="P PROTEIN"/>
    <property type="match status" value="1"/>
</dbReference>
<feature type="transmembrane region" description="Helical" evidence="6">
    <location>
        <begin position="308"/>
        <end position="328"/>
    </location>
</feature>
<dbReference type="InterPro" id="IPR004680">
    <property type="entry name" value="Cit_transptr-like_dom"/>
</dbReference>
<dbReference type="PANTHER" id="PTHR43568:SF1">
    <property type="entry name" value="P PROTEIN"/>
    <property type="match status" value="1"/>
</dbReference>
<feature type="transmembrane region" description="Helical" evidence="6">
    <location>
        <begin position="119"/>
        <end position="138"/>
    </location>
</feature>
<proteinExistence type="predicted"/>
<dbReference type="InterPro" id="IPR051475">
    <property type="entry name" value="Diverse_Ion_Transporter"/>
</dbReference>
<evidence type="ECO:0000313" key="9">
    <source>
        <dbReference type="Proteomes" id="UP000094067"/>
    </source>
</evidence>
<keyword evidence="5 6" id="KW-0472">Membrane</keyword>
<dbReference type="AlphaFoldDB" id="A0A1E3AHD8"/>
<reference evidence="8 9" key="1">
    <citation type="submission" date="2016-07" db="EMBL/GenBank/DDBJ databases">
        <title>Characterization of isolates of Eisenbergiella tayi derived from blood cultures, using whole genome sequencing.</title>
        <authorList>
            <person name="Burdz T."/>
            <person name="Wiebe D."/>
            <person name="Huynh C."/>
            <person name="Bernard K."/>
        </authorList>
    </citation>
    <scope>NUCLEOTIDE SEQUENCE [LARGE SCALE GENOMIC DNA]</scope>
    <source>
        <strain evidence="8 9">NML 110608</strain>
    </source>
</reference>
<keyword evidence="2" id="KW-0813">Transport</keyword>
<dbReference type="Proteomes" id="UP000094067">
    <property type="component" value="Unassembled WGS sequence"/>
</dbReference>
<evidence type="ECO:0000256" key="1">
    <source>
        <dbReference type="ARBA" id="ARBA00004141"/>
    </source>
</evidence>
<evidence type="ECO:0000256" key="2">
    <source>
        <dbReference type="ARBA" id="ARBA00022448"/>
    </source>
</evidence>
<keyword evidence="3 6" id="KW-0812">Transmembrane</keyword>
<gene>
    <name evidence="8" type="primary">ybiR_1</name>
    <name evidence="8" type="ORF">BEI61_03496</name>
</gene>
<evidence type="ECO:0000313" key="8">
    <source>
        <dbReference type="EMBL" id="ODM07606.1"/>
    </source>
</evidence>
<dbReference type="PATRIC" id="fig|1432052.4.peg.3889"/>
<evidence type="ECO:0000259" key="7">
    <source>
        <dbReference type="Pfam" id="PF03600"/>
    </source>
</evidence>
<evidence type="ECO:0000256" key="6">
    <source>
        <dbReference type="SAM" id="Phobius"/>
    </source>
</evidence>
<feature type="transmembrane region" description="Helical" evidence="6">
    <location>
        <begin position="282"/>
        <end position="302"/>
    </location>
</feature>
<dbReference type="Pfam" id="PF03600">
    <property type="entry name" value="CitMHS"/>
    <property type="match status" value="1"/>
</dbReference>
<evidence type="ECO:0000256" key="5">
    <source>
        <dbReference type="ARBA" id="ARBA00023136"/>
    </source>
</evidence>
<feature type="transmembrane region" description="Helical" evidence="6">
    <location>
        <begin position="34"/>
        <end position="56"/>
    </location>
</feature>
<dbReference type="GO" id="GO:0016020">
    <property type="term" value="C:membrane"/>
    <property type="evidence" value="ECO:0007669"/>
    <property type="project" value="UniProtKB-SubCell"/>
</dbReference>
<dbReference type="RefSeq" id="WP_069153205.1">
    <property type="nucleotide sequence ID" value="NZ_MCGH01000002.1"/>
</dbReference>
<feature type="transmembrane region" description="Helical" evidence="6">
    <location>
        <begin position="12"/>
        <end position="28"/>
    </location>
</feature>
<accession>A0A1E3AHD8</accession>
<dbReference type="GO" id="GO:0055085">
    <property type="term" value="P:transmembrane transport"/>
    <property type="evidence" value="ECO:0007669"/>
    <property type="project" value="InterPro"/>
</dbReference>
<evidence type="ECO:0000256" key="3">
    <source>
        <dbReference type="ARBA" id="ARBA00022692"/>
    </source>
</evidence>
<feature type="transmembrane region" description="Helical" evidence="6">
    <location>
        <begin position="208"/>
        <end position="237"/>
    </location>
</feature>
<evidence type="ECO:0000256" key="4">
    <source>
        <dbReference type="ARBA" id="ARBA00022989"/>
    </source>
</evidence>
<keyword evidence="4 6" id="KW-1133">Transmembrane helix</keyword>
<comment type="caution">
    <text evidence="8">The sequence shown here is derived from an EMBL/GenBank/DDBJ whole genome shotgun (WGS) entry which is preliminary data.</text>
</comment>
<feature type="transmembrane region" description="Helical" evidence="6">
    <location>
        <begin position="249"/>
        <end position="270"/>
    </location>
</feature>
<name>A0A1E3AHD8_9FIRM</name>
<feature type="domain" description="Citrate transporter-like" evidence="7">
    <location>
        <begin position="12"/>
        <end position="301"/>
    </location>
</feature>
<dbReference type="EMBL" id="MCGH01000002">
    <property type="protein sequence ID" value="ODM07606.1"/>
    <property type="molecule type" value="Genomic_DNA"/>
</dbReference>
<protein>
    <submittedName>
        <fullName evidence="8">Inner membrane protein YbiR</fullName>
    </submittedName>
</protein>